<name>A0A834HLL8_RHYFE</name>
<protein>
    <submittedName>
        <fullName evidence="1">Uncharacterized protein</fullName>
    </submittedName>
</protein>
<keyword evidence="2" id="KW-1185">Reference proteome</keyword>
<reference evidence="1" key="1">
    <citation type="submission" date="2020-08" db="EMBL/GenBank/DDBJ databases">
        <title>Genome sequencing and assembly of the red palm weevil Rhynchophorus ferrugineus.</title>
        <authorList>
            <person name="Dias G.B."/>
            <person name="Bergman C.M."/>
            <person name="Manee M."/>
        </authorList>
    </citation>
    <scope>NUCLEOTIDE SEQUENCE</scope>
    <source>
        <strain evidence="1">AA-2017</strain>
        <tissue evidence="1">Whole larva</tissue>
    </source>
</reference>
<proteinExistence type="predicted"/>
<dbReference type="EMBL" id="JAACXV010017039">
    <property type="protein sequence ID" value="KAF7264437.1"/>
    <property type="molecule type" value="Genomic_DNA"/>
</dbReference>
<accession>A0A834HLL8</accession>
<dbReference type="Proteomes" id="UP000625711">
    <property type="component" value="Unassembled WGS sequence"/>
</dbReference>
<organism evidence="1 2">
    <name type="scientific">Rhynchophorus ferrugineus</name>
    <name type="common">Red palm weevil</name>
    <name type="synonym">Curculio ferrugineus</name>
    <dbReference type="NCBI Taxonomy" id="354439"/>
    <lineage>
        <taxon>Eukaryota</taxon>
        <taxon>Metazoa</taxon>
        <taxon>Ecdysozoa</taxon>
        <taxon>Arthropoda</taxon>
        <taxon>Hexapoda</taxon>
        <taxon>Insecta</taxon>
        <taxon>Pterygota</taxon>
        <taxon>Neoptera</taxon>
        <taxon>Endopterygota</taxon>
        <taxon>Coleoptera</taxon>
        <taxon>Polyphaga</taxon>
        <taxon>Cucujiformia</taxon>
        <taxon>Curculionidae</taxon>
        <taxon>Dryophthorinae</taxon>
        <taxon>Rhynchophorus</taxon>
    </lineage>
</organism>
<comment type="caution">
    <text evidence="1">The sequence shown here is derived from an EMBL/GenBank/DDBJ whole genome shotgun (WGS) entry which is preliminary data.</text>
</comment>
<dbReference type="AlphaFoldDB" id="A0A834HLL8"/>
<evidence type="ECO:0000313" key="1">
    <source>
        <dbReference type="EMBL" id="KAF7264437.1"/>
    </source>
</evidence>
<sequence>MFTARHSQFHYREPSVPITTFGSVVPLINGRQGLAQRITKVTSPVSGMFVAADVSILSSYFFVESLFVTFTTWV</sequence>
<gene>
    <name evidence="1" type="ORF">GWI33_023216</name>
</gene>
<evidence type="ECO:0000313" key="2">
    <source>
        <dbReference type="Proteomes" id="UP000625711"/>
    </source>
</evidence>